<dbReference type="InterPro" id="IPR007349">
    <property type="entry name" value="DUF418"/>
</dbReference>
<dbReference type="PANTHER" id="PTHR30590">
    <property type="entry name" value="INNER MEMBRANE PROTEIN"/>
    <property type="match status" value="1"/>
</dbReference>
<dbReference type="OrthoDB" id="9807744at2"/>
<name>A0A4U1L6W8_9SPHN</name>
<evidence type="ECO:0000259" key="2">
    <source>
        <dbReference type="Pfam" id="PF04235"/>
    </source>
</evidence>
<dbReference type="Pfam" id="PF04235">
    <property type="entry name" value="DUF418"/>
    <property type="match status" value="1"/>
</dbReference>
<feature type="transmembrane region" description="Helical" evidence="1">
    <location>
        <begin position="278"/>
        <end position="304"/>
    </location>
</feature>
<accession>A0A4U1L6W8</accession>
<reference evidence="3 4" key="1">
    <citation type="submission" date="2019-04" db="EMBL/GenBank/DDBJ databases">
        <authorList>
            <person name="Yang Y."/>
            <person name="Wei D."/>
        </authorList>
    </citation>
    <scope>NUCLEOTIDE SEQUENCE [LARGE SCALE GENOMIC DNA]</scope>
    <source>
        <strain evidence="3 4">L-1-4w-11</strain>
    </source>
</reference>
<organism evidence="3 4">
    <name type="scientific">Sphingomonas baiyangensis</name>
    <dbReference type="NCBI Taxonomy" id="2572576"/>
    <lineage>
        <taxon>Bacteria</taxon>
        <taxon>Pseudomonadati</taxon>
        <taxon>Pseudomonadota</taxon>
        <taxon>Alphaproteobacteria</taxon>
        <taxon>Sphingomonadales</taxon>
        <taxon>Sphingomonadaceae</taxon>
        <taxon>Sphingomonas</taxon>
    </lineage>
</organism>
<keyword evidence="4" id="KW-1185">Reference proteome</keyword>
<evidence type="ECO:0000313" key="3">
    <source>
        <dbReference type="EMBL" id="TKD52113.1"/>
    </source>
</evidence>
<keyword evidence="1" id="KW-1133">Transmembrane helix</keyword>
<feature type="transmembrane region" description="Helical" evidence="1">
    <location>
        <begin position="111"/>
        <end position="130"/>
    </location>
</feature>
<comment type="caution">
    <text evidence="3">The sequence shown here is derived from an EMBL/GenBank/DDBJ whole genome shotgun (WGS) entry which is preliminary data.</text>
</comment>
<dbReference type="Proteomes" id="UP000309138">
    <property type="component" value="Unassembled WGS sequence"/>
</dbReference>
<keyword evidence="1" id="KW-0472">Membrane</keyword>
<feature type="domain" description="DUF418" evidence="2">
    <location>
        <begin position="218"/>
        <end position="377"/>
    </location>
</feature>
<protein>
    <submittedName>
        <fullName evidence="3">DUF418 domain-containing protein</fullName>
    </submittedName>
</protein>
<dbReference type="PANTHER" id="PTHR30590:SF2">
    <property type="entry name" value="INNER MEMBRANE PROTEIN"/>
    <property type="match status" value="1"/>
</dbReference>
<evidence type="ECO:0000313" key="4">
    <source>
        <dbReference type="Proteomes" id="UP000309138"/>
    </source>
</evidence>
<evidence type="ECO:0000256" key="1">
    <source>
        <dbReference type="SAM" id="Phobius"/>
    </source>
</evidence>
<dbReference type="InterPro" id="IPR052529">
    <property type="entry name" value="Bact_Transport_Assoc"/>
</dbReference>
<sequence>MNMASFAMIPPATFNPLAAEPTGAGDVALHAVNLILFDGRMRGLFAMLFGASMLLMAERNEAAGIDPGGAHLARMAWLLVFGLAHLYLLWHGDILHHYALVGLLAFLLRDLRVPALLIVGALLYIVQLWIGSATPRAVALAQAGLPDSASAAAVLARIERSFGTPASADIATWNAAFRDGGYGAALAQRWAEHRWTPLLALLFQSFDTLALMLWGMAAYRSGLLTGDWPRRRYRRWAMIGFGVSIVPALLLAGWLIATRYALYPVTSATMLLSPVVRVPMIVGWACLMVAFALAGGALAARFAAVGRMAFTNYIATSLICTTIFYGYGLGLYGRVDRLGQFGIMLSIWLALLAFSPWWLTRFRYGPLEWLWRSLATRKLAPFIASDTH</sequence>
<gene>
    <name evidence="3" type="ORF">FBR43_04950</name>
</gene>
<keyword evidence="1" id="KW-0812">Transmembrane</keyword>
<feature type="transmembrane region" description="Helical" evidence="1">
    <location>
        <begin position="310"/>
        <end position="329"/>
    </location>
</feature>
<dbReference type="EMBL" id="SWKR01000002">
    <property type="protein sequence ID" value="TKD52113.1"/>
    <property type="molecule type" value="Genomic_DNA"/>
</dbReference>
<feature type="transmembrane region" description="Helical" evidence="1">
    <location>
        <begin position="341"/>
        <end position="359"/>
    </location>
</feature>
<dbReference type="AlphaFoldDB" id="A0A4U1L6W8"/>
<feature type="transmembrane region" description="Helical" evidence="1">
    <location>
        <begin position="198"/>
        <end position="216"/>
    </location>
</feature>
<proteinExistence type="predicted"/>
<feature type="transmembrane region" description="Helical" evidence="1">
    <location>
        <begin position="236"/>
        <end position="257"/>
    </location>
</feature>